<comment type="subcellular location">
    <subcellularLocation>
        <location evidence="8">Cytoplasm</location>
    </subcellularLocation>
    <subcellularLocation>
        <location evidence="8">Nucleus</location>
    </subcellularLocation>
</comment>
<evidence type="ECO:0000256" key="6">
    <source>
        <dbReference type="ARBA" id="ARBA00026071"/>
    </source>
</evidence>
<dbReference type="PROSITE" id="PS00854">
    <property type="entry name" value="PROTEASOME_BETA_1"/>
    <property type="match status" value="1"/>
</dbReference>
<comment type="subunit">
    <text evidence="8">Component of the proteasome complex.</text>
</comment>
<dbReference type="GO" id="GO:0005634">
    <property type="term" value="C:nucleus"/>
    <property type="evidence" value="ECO:0007669"/>
    <property type="project" value="UniProtKB-SubCell"/>
</dbReference>
<dbReference type="VEuPathDB" id="VectorBase:LLONM1_005780"/>
<organism evidence="10 11">
    <name type="scientific">Lutzomyia longipalpis</name>
    <name type="common">Sand fly</name>
    <dbReference type="NCBI Taxonomy" id="7200"/>
    <lineage>
        <taxon>Eukaryota</taxon>
        <taxon>Metazoa</taxon>
        <taxon>Ecdysozoa</taxon>
        <taxon>Arthropoda</taxon>
        <taxon>Hexapoda</taxon>
        <taxon>Insecta</taxon>
        <taxon>Pterygota</taxon>
        <taxon>Neoptera</taxon>
        <taxon>Endopterygota</taxon>
        <taxon>Diptera</taxon>
        <taxon>Nematocera</taxon>
        <taxon>Psychodoidea</taxon>
        <taxon>Psychodidae</taxon>
        <taxon>Lutzomyia</taxon>
        <taxon>Lutzomyia</taxon>
    </lineage>
</organism>
<dbReference type="PANTHER" id="PTHR32194">
    <property type="entry name" value="METALLOPROTEASE TLDD"/>
    <property type="match status" value="1"/>
</dbReference>
<dbReference type="EMBL" id="GITU01007163">
    <property type="protein sequence ID" value="MBC1175866.1"/>
    <property type="molecule type" value="Transcribed_RNA"/>
</dbReference>
<dbReference type="SUPFAM" id="SSF56235">
    <property type="entry name" value="N-terminal nucleophile aminohydrolases (Ntn hydrolases)"/>
    <property type="match status" value="1"/>
</dbReference>
<keyword evidence="2 8" id="KW-0963">Cytoplasm</keyword>
<reference evidence="9" key="2">
    <citation type="journal article" date="2020" name="BMC">
        <title>Leishmania infection induces a limited differential gene expression in the sand fly midgut.</title>
        <authorList>
            <person name="Coutinho-Abreu I.V."/>
            <person name="Serafim T.D."/>
            <person name="Meneses C."/>
            <person name="Kamhawi S."/>
            <person name="Oliveira F."/>
            <person name="Valenzuela J.G."/>
        </authorList>
    </citation>
    <scope>NUCLEOTIDE SEQUENCE</scope>
    <source>
        <strain evidence="9">Jacobina</strain>
        <tissue evidence="9">Midgut</tissue>
    </source>
</reference>
<sequence length="205" mass="22788">METIIGLKGKDFVMVAGDCTNARSIIMLKEDENKITKISDNLMIATTGESGDTVQFTEYIGKNIALYKMRNGYELGPKSAAHFTRKNLADCLRSRSPYFVNLLVAGYDEKEGSELHFIDYLANAKSVNYAGHGYGGMFCASIFDRYYNANISQEDAYEILKKCVAEIQKRLVINLSTFNVAVVDKNGMRYLDNITSKTPAQIAAA</sequence>
<comment type="function">
    <text evidence="7">Non-catalytic component of the 20S core proteasome complex involved in the proteolytic degradation of most intracellular proteins. This complex plays numerous essential roles within the cell by associating with different regulatory particles. Associated with two 19S regulatory particles, forms the 26S proteasome and thus participates in the ATP-dependent degradation of ubiquitinated proteins. The 26S proteasome plays a key role in the maintenance of protein homeostasis by removing misfolded or damaged proteins that could impair cellular functions, and by removing proteins whose functions are no longer required. Associated with the PA200 or PA28, the 20S proteasome mediates ubiquitin-independent protein degradation. This type of proteolysis is required in several pathways including spermatogenesis (20S-PA200 complex) or generation of a subset of MHC class I-presented antigenic peptides (20S-PA28 complex).</text>
</comment>
<proteinExistence type="inferred from homology"/>
<keyword evidence="3 8" id="KW-0647">Proteasome</keyword>
<dbReference type="OrthoDB" id="268428at2759"/>
<evidence type="ECO:0000256" key="1">
    <source>
        <dbReference type="ARBA" id="ARBA00011656"/>
    </source>
</evidence>
<comment type="similarity">
    <text evidence="8">Belongs to the peptidase T1B family.</text>
</comment>
<protein>
    <recommendedName>
        <fullName evidence="8">Proteasome subunit beta</fullName>
    </recommendedName>
</protein>
<evidence type="ECO:0000313" key="10">
    <source>
        <dbReference type="EnsemblMetazoa" id="LLOJ000216-PA"/>
    </source>
</evidence>
<name>A0A1B0GGU4_LUTLO</name>
<comment type="function">
    <text evidence="5">Non-catalytic component of the proteasome, a multicatalytic proteinase complex which is characterized by its ability to cleave peptides with Arg, Phe, Tyr, Leu, and Glu adjacent to the leaving group at neutral or slightly basic pH. The proteasome has an ATP-dependent proteolytic activity.</text>
</comment>
<dbReference type="KEGG" id="lll:129791980"/>
<evidence type="ECO:0000256" key="2">
    <source>
        <dbReference type="ARBA" id="ARBA00022490"/>
    </source>
</evidence>
<accession>A0A1B0GGU4</accession>
<reference evidence="10" key="3">
    <citation type="submission" date="2020-05" db="UniProtKB">
        <authorList>
            <consortium name="EnsemblMetazoa"/>
        </authorList>
    </citation>
    <scope>IDENTIFICATION</scope>
    <source>
        <strain evidence="10">Jacobina</strain>
    </source>
</reference>
<evidence type="ECO:0000256" key="4">
    <source>
        <dbReference type="ARBA" id="ARBA00023242"/>
    </source>
</evidence>
<dbReference type="EMBL" id="AJWK01000755">
    <property type="status" value="NOT_ANNOTATED_CDS"/>
    <property type="molecule type" value="Genomic_DNA"/>
</dbReference>
<dbReference type="InterPro" id="IPR023333">
    <property type="entry name" value="Proteasome_suB-type"/>
</dbReference>
<dbReference type="CTD" id="34999"/>
<dbReference type="VEuPathDB" id="VectorBase:LLOJ000216"/>
<comment type="subunit">
    <text evidence="6">The 26S proteasome consists of a 20S proteasome core and two 19S regulatory subunits. The 20S proteasome core is composed of 28 subunits that are arranged in four stacked rings, resulting in a barrel-shaped structure. The two end rings are each formed by seven alpha subunits, and the two central rings are each formed by seven beta subunits. The catalytic chamber with the active sites is on the inside of the barrel.</text>
</comment>
<reference evidence="11" key="1">
    <citation type="submission" date="2012-05" db="EMBL/GenBank/DDBJ databases">
        <title>Whole Genome Assembly of Lutzomyia longipalpis.</title>
        <authorList>
            <person name="Richards S."/>
            <person name="Qu C."/>
            <person name="Dillon R."/>
            <person name="Worley K."/>
            <person name="Scherer S."/>
            <person name="Batterton M."/>
            <person name="Taylor A."/>
            <person name="Hawes A."/>
            <person name="Hernandez B."/>
            <person name="Kovar C."/>
            <person name="Mandapat C."/>
            <person name="Pham C."/>
            <person name="Qu C."/>
            <person name="Jing C."/>
            <person name="Bess C."/>
            <person name="Bandaranaike D."/>
            <person name="Ngo D."/>
            <person name="Ongeri F."/>
            <person name="Arias F."/>
            <person name="Lara F."/>
            <person name="Weissenberger G."/>
            <person name="Kamau G."/>
            <person name="Han H."/>
            <person name="Shen H."/>
            <person name="Dinh H."/>
            <person name="Khalil I."/>
            <person name="Jones J."/>
            <person name="Shafer J."/>
            <person name="Jayaseelan J."/>
            <person name="Quiroz J."/>
            <person name="Blankenburg K."/>
            <person name="Nguyen L."/>
            <person name="Jackson L."/>
            <person name="Francisco L."/>
            <person name="Tang L.-Y."/>
            <person name="Pu L.-L."/>
            <person name="Perales L."/>
            <person name="Lorensuhewa L."/>
            <person name="Munidasa M."/>
            <person name="Coyle M."/>
            <person name="Taylor M."/>
            <person name="Puazo M."/>
            <person name="Firestine M."/>
            <person name="Scheel M."/>
            <person name="Javaid M."/>
            <person name="Wang M."/>
            <person name="Li M."/>
            <person name="Tabassum N."/>
            <person name="Saada N."/>
            <person name="Osuji N."/>
            <person name="Aqrawi P."/>
            <person name="Fu Q."/>
            <person name="Thornton R."/>
            <person name="Raj R."/>
            <person name="Goodspeed R."/>
            <person name="Mata R."/>
            <person name="Najjar R."/>
            <person name="Gubbala S."/>
            <person name="Lee S."/>
            <person name="Denson S."/>
            <person name="Patil S."/>
            <person name="Macmil S."/>
            <person name="Qi S."/>
            <person name="Matskevitch T."/>
            <person name="Palculict T."/>
            <person name="Mathew T."/>
            <person name="Vee V."/>
            <person name="Velamala V."/>
            <person name="Korchina V."/>
            <person name="Cai W."/>
            <person name="Liu W."/>
            <person name="Dai W."/>
            <person name="Zou X."/>
            <person name="Zhu Y."/>
            <person name="Zhang Y."/>
            <person name="Wu Y.-Q."/>
            <person name="Xin Y."/>
            <person name="Nazarath L."/>
            <person name="Kovar C."/>
            <person name="Han Y."/>
            <person name="Muzny D."/>
            <person name="Gibbs R."/>
        </authorList>
    </citation>
    <scope>NUCLEOTIDE SEQUENCE [LARGE SCALE GENOMIC DNA]</scope>
    <source>
        <strain evidence="11">Jacobina</strain>
    </source>
</reference>
<dbReference type="InterPro" id="IPR035206">
    <property type="entry name" value="Proteasome_beta2"/>
</dbReference>
<dbReference type="FunFam" id="3.60.20.10:FF:000008">
    <property type="entry name" value="Proteasome subunit beta type-4"/>
    <property type="match status" value="1"/>
</dbReference>
<evidence type="ECO:0000256" key="5">
    <source>
        <dbReference type="ARBA" id="ARBA00024953"/>
    </source>
</evidence>
<evidence type="ECO:0000256" key="7">
    <source>
        <dbReference type="ARBA" id="ARBA00049625"/>
    </source>
</evidence>
<dbReference type="InterPro" id="IPR001353">
    <property type="entry name" value="Proteasome_sua/b"/>
</dbReference>
<dbReference type="RefSeq" id="XP_055686653.1">
    <property type="nucleotide sequence ID" value="XM_055830678.1"/>
</dbReference>
<dbReference type="GO" id="GO:0005839">
    <property type="term" value="C:proteasome core complex"/>
    <property type="evidence" value="ECO:0007669"/>
    <property type="project" value="InterPro"/>
</dbReference>
<evidence type="ECO:0000313" key="9">
    <source>
        <dbReference type="EMBL" id="MBC1175866.1"/>
    </source>
</evidence>
<comment type="subunit">
    <text evidence="1">The 26S proteasome consists of a 20S proteasome core and two 19S regulatory subunits. The 20S proteasome core is a barrel-shaped complex made of 28 subunits that are arranged in four stacked rings. The two outer rings are each formed by seven alpha subunits, and the two inner rings are formed by seven beta subunits. The proteolytic activity is exerted by three beta-subunits PSMB5, PSMB6 and PSMB7.</text>
</comment>
<dbReference type="InterPro" id="IPR016050">
    <property type="entry name" value="Proteasome_bsu_CS"/>
</dbReference>
<dbReference type="GO" id="GO:0005737">
    <property type="term" value="C:cytoplasm"/>
    <property type="evidence" value="ECO:0007669"/>
    <property type="project" value="UniProtKB-SubCell"/>
</dbReference>
<evidence type="ECO:0000313" key="11">
    <source>
        <dbReference type="Proteomes" id="UP000092461"/>
    </source>
</evidence>
<dbReference type="InterPro" id="IPR029055">
    <property type="entry name" value="Ntn_hydrolases_N"/>
</dbReference>
<evidence type="ECO:0000256" key="8">
    <source>
        <dbReference type="RuleBase" id="RU004203"/>
    </source>
</evidence>
<comment type="function">
    <text evidence="8">Component of the proteasome, a multicatalytic proteinase complex which is characterized by its ability to cleave peptides with Arg, Phe, Tyr, Leu, and Glu adjacent to the leaving group at neutral or slightly basic pH. The proteasome has an ATP-dependent proteolytic activity.</text>
</comment>
<dbReference type="Gene3D" id="3.60.20.10">
    <property type="entry name" value="Glutamine Phosphoribosylpyrophosphate, subunit 1, domain 1"/>
    <property type="match status" value="1"/>
</dbReference>
<dbReference type="GO" id="GO:0010498">
    <property type="term" value="P:proteasomal protein catabolic process"/>
    <property type="evidence" value="ECO:0007669"/>
    <property type="project" value="InterPro"/>
</dbReference>
<keyword evidence="4 8" id="KW-0539">Nucleus</keyword>
<dbReference type="EnsemblMetazoa" id="LLOJ000216-RA">
    <property type="protein sequence ID" value="LLOJ000216-PA"/>
    <property type="gene ID" value="LLOJ000216"/>
</dbReference>
<dbReference type="AlphaFoldDB" id="A0A1B0GGU4"/>
<dbReference type="Proteomes" id="UP000092461">
    <property type="component" value="Unassembled WGS sequence"/>
</dbReference>
<evidence type="ECO:0000256" key="3">
    <source>
        <dbReference type="ARBA" id="ARBA00022942"/>
    </source>
</evidence>
<dbReference type="Pfam" id="PF00227">
    <property type="entry name" value="Proteasome"/>
    <property type="match status" value="1"/>
</dbReference>
<dbReference type="PROSITE" id="PS51476">
    <property type="entry name" value="PROTEASOME_BETA_2"/>
    <property type="match status" value="1"/>
</dbReference>
<dbReference type="GeneID" id="129791980"/>
<dbReference type="CDD" id="cd03758">
    <property type="entry name" value="proteasome_beta_type_2"/>
    <property type="match status" value="1"/>
</dbReference>
<keyword evidence="11" id="KW-1185">Reference proteome</keyword>
<dbReference type="PANTHER" id="PTHR32194:SF2">
    <property type="entry name" value="PROTEASOME SUBUNIT BETA TYPE-1"/>
    <property type="match status" value="1"/>
</dbReference>